<dbReference type="GO" id="GO:0005388">
    <property type="term" value="F:P-type calcium transporter activity"/>
    <property type="evidence" value="ECO:0007669"/>
    <property type="project" value="TreeGrafter"/>
</dbReference>
<dbReference type="EMBL" id="BRXU01000026">
    <property type="protein sequence ID" value="GLC59183.1"/>
    <property type="molecule type" value="Genomic_DNA"/>
</dbReference>
<reference evidence="6 7" key="1">
    <citation type="journal article" date="2023" name="Commun. Biol.">
        <title>Reorganization of the ancestral sex-determining regions during the evolution of trioecy in Pleodorina starrii.</title>
        <authorList>
            <person name="Takahashi K."/>
            <person name="Suzuki S."/>
            <person name="Kawai-Toyooka H."/>
            <person name="Yamamoto K."/>
            <person name="Hamaji T."/>
            <person name="Ootsuki R."/>
            <person name="Yamaguchi H."/>
            <person name="Kawachi M."/>
            <person name="Higashiyama T."/>
            <person name="Nozaki H."/>
        </authorList>
    </citation>
    <scope>NUCLEOTIDE SEQUENCE [LARGE SCALE GENOMIC DNA]</scope>
    <source>
        <strain evidence="6 7">NIES-4479</strain>
    </source>
</reference>
<dbReference type="InterPro" id="IPR006068">
    <property type="entry name" value="ATPase_P-typ_cation-transptr_C"/>
</dbReference>
<gene>
    <name evidence="6" type="primary">PLESTB002264</name>
    <name evidence="6" type="ORF">PLESTB_001458000</name>
</gene>
<evidence type="ECO:0000313" key="6">
    <source>
        <dbReference type="EMBL" id="GLC59183.1"/>
    </source>
</evidence>
<dbReference type="Pfam" id="PF00689">
    <property type="entry name" value="Cation_ATPase_C"/>
    <property type="match status" value="1"/>
</dbReference>
<feature type="domain" description="Cation-transporting P-type ATPase C-terminal" evidence="5">
    <location>
        <begin position="2"/>
        <end position="193"/>
    </location>
</feature>
<dbReference type="PANTHER" id="PTHR24093:SF369">
    <property type="entry name" value="CALCIUM-TRANSPORTING ATPASE"/>
    <property type="match status" value="1"/>
</dbReference>
<evidence type="ECO:0000256" key="4">
    <source>
        <dbReference type="SAM" id="MobiDB-lite"/>
    </source>
</evidence>
<comment type="subcellular location">
    <subcellularLocation>
        <location evidence="1">Endomembrane system</location>
        <topology evidence="1">Multi-pass membrane protein</topology>
    </subcellularLocation>
</comment>
<dbReference type="GO" id="GO:0005886">
    <property type="term" value="C:plasma membrane"/>
    <property type="evidence" value="ECO:0007669"/>
    <property type="project" value="TreeGrafter"/>
</dbReference>
<comment type="caution">
    <text evidence="6">The sequence shown here is derived from an EMBL/GenBank/DDBJ whole genome shotgun (WGS) entry which is preliminary data.</text>
</comment>
<evidence type="ECO:0000256" key="3">
    <source>
        <dbReference type="ARBA" id="ARBA00022842"/>
    </source>
</evidence>
<evidence type="ECO:0000256" key="1">
    <source>
        <dbReference type="ARBA" id="ARBA00004127"/>
    </source>
</evidence>
<dbReference type="AlphaFoldDB" id="A0A9W6BVV1"/>
<proteinExistence type="predicted"/>
<keyword evidence="3" id="KW-0460">Magnesium</keyword>
<feature type="region of interest" description="Disordered" evidence="4">
    <location>
        <begin position="199"/>
        <end position="220"/>
    </location>
</feature>
<protein>
    <recommendedName>
        <fullName evidence="5">Cation-transporting P-type ATPase C-terminal domain-containing protein</fullName>
    </recommendedName>
</protein>
<dbReference type="GO" id="GO:0046872">
    <property type="term" value="F:metal ion binding"/>
    <property type="evidence" value="ECO:0007669"/>
    <property type="project" value="UniProtKB-KW"/>
</dbReference>
<keyword evidence="2" id="KW-0479">Metal-binding</keyword>
<dbReference type="GO" id="GO:0012505">
    <property type="term" value="C:endomembrane system"/>
    <property type="evidence" value="ECO:0007669"/>
    <property type="project" value="UniProtKB-SubCell"/>
</dbReference>
<dbReference type="Proteomes" id="UP001165080">
    <property type="component" value="Unassembled WGS sequence"/>
</dbReference>
<dbReference type="Gene3D" id="1.20.1110.10">
    <property type="entry name" value="Calcium-transporting ATPase, transmembrane domain"/>
    <property type="match status" value="1"/>
</dbReference>
<keyword evidence="7" id="KW-1185">Reference proteome</keyword>
<accession>A0A9W6BVV1</accession>
<evidence type="ECO:0000259" key="5">
    <source>
        <dbReference type="Pfam" id="PF00689"/>
    </source>
</evidence>
<evidence type="ECO:0000313" key="7">
    <source>
        <dbReference type="Proteomes" id="UP001165080"/>
    </source>
</evidence>
<dbReference type="SUPFAM" id="SSF81665">
    <property type="entry name" value="Calcium ATPase, transmembrane domain M"/>
    <property type="match status" value="1"/>
</dbReference>
<sequence>MLDAPPNRPNDPLVTPTILKHIVGQAAFQLAVLYGMLVTLQHYGGGGGGAAAAAAATASSAGGGLEAAMAALFTAGGGGGGASAATAVAAAAASAPHSHSHVLATTMVFNTFVQIQLFNQFNCRRIRDEPNIFEGLAAHPLFLAIVAGEAVLQYLIVQYGGEAFSTTPLTAAQWALCGGLGAASLLVRQVLRRVHVGEEEGGRGGDAEGRDPREGRALEG</sequence>
<organism evidence="6 7">
    <name type="scientific">Pleodorina starrii</name>
    <dbReference type="NCBI Taxonomy" id="330485"/>
    <lineage>
        <taxon>Eukaryota</taxon>
        <taxon>Viridiplantae</taxon>
        <taxon>Chlorophyta</taxon>
        <taxon>core chlorophytes</taxon>
        <taxon>Chlorophyceae</taxon>
        <taxon>CS clade</taxon>
        <taxon>Chlamydomonadales</taxon>
        <taxon>Volvocaceae</taxon>
        <taxon>Pleodorina</taxon>
    </lineage>
</organism>
<evidence type="ECO:0000256" key="2">
    <source>
        <dbReference type="ARBA" id="ARBA00022723"/>
    </source>
</evidence>
<dbReference type="InterPro" id="IPR023298">
    <property type="entry name" value="ATPase_P-typ_TM_dom_sf"/>
</dbReference>
<name>A0A9W6BVV1_9CHLO</name>
<dbReference type="PANTHER" id="PTHR24093">
    <property type="entry name" value="CATION TRANSPORTING ATPASE"/>
    <property type="match status" value="1"/>
</dbReference>